<name>A0A1H3GCE2_9BACT</name>
<dbReference type="GO" id="GO:0070004">
    <property type="term" value="F:cysteine-type exopeptidase activity"/>
    <property type="evidence" value="ECO:0007669"/>
    <property type="project" value="InterPro"/>
</dbReference>
<evidence type="ECO:0000313" key="2">
    <source>
        <dbReference type="EMBL" id="SDY00983.1"/>
    </source>
</evidence>
<organism evidence="2 3">
    <name type="scientific">Acetomicrobium thermoterrenum DSM 13490</name>
    <dbReference type="NCBI Taxonomy" id="1120987"/>
    <lineage>
        <taxon>Bacteria</taxon>
        <taxon>Thermotogati</taxon>
        <taxon>Synergistota</taxon>
        <taxon>Synergistia</taxon>
        <taxon>Synergistales</taxon>
        <taxon>Acetomicrobiaceae</taxon>
        <taxon>Acetomicrobium</taxon>
    </lineage>
</organism>
<dbReference type="PANTHER" id="PTHR12994:SF17">
    <property type="entry name" value="LD30995P"/>
    <property type="match status" value="1"/>
</dbReference>
<gene>
    <name evidence="2" type="ORF">SAMN03080603_01460</name>
</gene>
<sequence>MCDTWVALRDATASGSVIFGKNSDRPFFDCQPLVLHSSREWPRGSAIQLEYISIPQVDMTLTTLGSSPYWCWGYEEGINEYGVVIGNEAIFTKGFRDSAKKYQIGKGPDLGLTGMDIVRLALERAISAEEAIYVIGKLVEEHGQFGSGVPSQDHVQGGYDNSYIVADRKEAWIVETVGKRWVARRVIGGIASISNEPSIRNHWDAGSSDIVDYAIMMKWWPEKLRGSFDFARAYIDDMNSRQVSHIRAQRSRDILKQSYGRIDLSVMKTIARDHYEGTFLEGPYFDAADPDFQSICMHVSPTGFTWGNTSSSCVAVLPKNDDDIPVFWWAPGPPCNSCYVPFFVDGSALPETVSEAGSFGKVLTPPVSATEDSFSPKSYWWLFRRLMDLTKGDPIASLPGYYDERNPVVRSYFDELESSFEQEVPEIIERAQRIGGNDKKGRAEIFDQFTAQCVKRVVSVLEKLLHNFSS</sequence>
<evidence type="ECO:0000313" key="3">
    <source>
        <dbReference type="Proteomes" id="UP000199266"/>
    </source>
</evidence>
<dbReference type="PANTHER" id="PTHR12994">
    <property type="entry name" value="SECERNIN"/>
    <property type="match status" value="1"/>
</dbReference>
<dbReference type="Pfam" id="PF03577">
    <property type="entry name" value="Peptidase_C69"/>
    <property type="match status" value="1"/>
</dbReference>
<dbReference type="GO" id="GO:0006508">
    <property type="term" value="P:proteolysis"/>
    <property type="evidence" value="ECO:0007669"/>
    <property type="project" value="UniProtKB-KW"/>
</dbReference>
<accession>A0A1H3GCE2</accession>
<dbReference type="Proteomes" id="UP000199266">
    <property type="component" value="Unassembled WGS sequence"/>
</dbReference>
<dbReference type="AlphaFoldDB" id="A0A1H3GCE2"/>
<reference evidence="3" key="1">
    <citation type="submission" date="2016-10" db="EMBL/GenBank/DDBJ databases">
        <authorList>
            <person name="Varghese N."/>
            <person name="Submissions S."/>
        </authorList>
    </citation>
    <scope>NUCLEOTIDE SEQUENCE [LARGE SCALE GENOMIC DNA]</scope>
    <source>
        <strain evidence="3">DSM 13490</strain>
    </source>
</reference>
<dbReference type="EC" id="3.4.-.-" evidence="1"/>
<evidence type="ECO:0000256" key="1">
    <source>
        <dbReference type="RuleBase" id="RU364089"/>
    </source>
</evidence>
<proteinExistence type="inferred from homology"/>
<dbReference type="Gene3D" id="3.60.60.10">
    <property type="entry name" value="Penicillin V Acylase, Chain A"/>
    <property type="match status" value="1"/>
</dbReference>
<dbReference type="GO" id="GO:0016805">
    <property type="term" value="F:dipeptidase activity"/>
    <property type="evidence" value="ECO:0007669"/>
    <property type="project" value="UniProtKB-KW"/>
</dbReference>
<dbReference type="EMBL" id="FNPD01000008">
    <property type="protein sequence ID" value="SDY00983.1"/>
    <property type="molecule type" value="Genomic_DNA"/>
</dbReference>
<keyword evidence="1" id="KW-0645">Protease</keyword>
<dbReference type="InterPro" id="IPR005322">
    <property type="entry name" value="Peptidase_C69"/>
</dbReference>
<keyword evidence="3" id="KW-1185">Reference proteome</keyword>
<comment type="similarity">
    <text evidence="1">Belongs to the peptidase C69 family.</text>
</comment>
<comment type="catalytic activity">
    <reaction evidence="1">
        <text>an L-aminoacyl-L-amino acid + H2O = 2 an L-alpha-amino acid</text>
        <dbReference type="Rhea" id="RHEA:48940"/>
        <dbReference type="ChEBI" id="CHEBI:15377"/>
        <dbReference type="ChEBI" id="CHEBI:59869"/>
        <dbReference type="ChEBI" id="CHEBI:77460"/>
    </reaction>
</comment>
<dbReference type="RefSeq" id="WP_040348281.1">
    <property type="nucleotide sequence ID" value="NZ_FNPD01000008.1"/>
</dbReference>
<keyword evidence="1" id="KW-0224">Dipeptidase</keyword>
<keyword evidence="1" id="KW-0378">Hydrolase</keyword>
<protein>
    <recommendedName>
        <fullName evidence="1">Dipeptidase</fullName>
        <ecNumber evidence="1">3.4.-.-</ecNumber>
    </recommendedName>
</protein>